<organism evidence="1 2">
    <name type="scientific">Melastoma candidum</name>
    <dbReference type="NCBI Taxonomy" id="119954"/>
    <lineage>
        <taxon>Eukaryota</taxon>
        <taxon>Viridiplantae</taxon>
        <taxon>Streptophyta</taxon>
        <taxon>Embryophyta</taxon>
        <taxon>Tracheophyta</taxon>
        <taxon>Spermatophyta</taxon>
        <taxon>Magnoliopsida</taxon>
        <taxon>eudicotyledons</taxon>
        <taxon>Gunneridae</taxon>
        <taxon>Pentapetalae</taxon>
        <taxon>rosids</taxon>
        <taxon>malvids</taxon>
        <taxon>Myrtales</taxon>
        <taxon>Melastomataceae</taxon>
        <taxon>Melastomatoideae</taxon>
        <taxon>Melastomateae</taxon>
        <taxon>Melastoma</taxon>
    </lineage>
</organism>
<comment type="caution">
    <text evidence="1">The sequence shown here is derived from an EMBL/GenBank/DDBJ whole genome shotgun (WGS) entry which is preliminary data.</text>
</comment>
<evidence type="ECO:0000313" key="2">
    <source>
        <dbReference type="Proteomes" id="UP001057402"/>
    </source>
</evidence>
<proteinExistence type="predicted"/>
<keyword evidence="2" id="KW-1185">Reference proteome</keyword>
<name>A0ACB9RL71_9MYRT</name>
<dbReference type="EMBL" id="CM042882">
    <property type="protein sequence ID" value="KAI4379740.1"/>
    <property type="molecule type" value="Genomic_DNA"/>
</dbReference>
<sequence>MTTSITKNGTNGTAAKPRRGASPSSDSGIPIRRGSILSEKPIPSYLRPTASSRGEIPKEAKKKALLSPDNRKAALGRRSSFDRPPSASHLQKIMSTSPGERSITVRSSSFTGSTGAVYNRPASERTSVVPSRAAKAAPRTHLVNNVGGRAVAKKSGSTASRRSSVAAKNKEKSVNAPTVVVHGDESGDDNSGMIAKADGEKLASPTGEEAEQVLEPAQPENITLEDEVPEVVVHEDLNHGVVHAESDVADEEEIRVVNGVVSASKEEEEDDDKKSNVAAPLPGEEVHKEIKDKEEEIVPDDLKGEEEEAEVPKAVLEAGEAEDKEEDNPVVESAGVAAKEEKEAGDMAKEADVVTSGSDKPDEVKEPEAGNVEDEKQAVPETVKQRIEKPAAAVATAPPPGKKDPAQANNDIIEETTKKLMESSRRNKVKALAGAFETVILLEKPGQA</sequence>
<dbReference type="Proteomes" id="UP001057402">
    <property type="component" value="Chromosome 3"/>
</dbReference>
<evidence type="ECO:0000313" key="1">
    <source>
        <dbReference type="EMBL" id="KAI4379740.1"/>
    </source>
</evidence>
<gene>
    <name evidence="1" type="ORF">MLD38_005996</name>
</gene>
<reference evidence="2" key="1">
    <citation type="journal article" date="2023" name="Front. Plant Sci.">
        <title>Chromosomal-level genome assembly of Melastoma candidum provides insights into trichome evolution.</title>
        <authorList>
            <person name="Zhong Y."/>
            <person name="Wu W."/>
            <person name="Sun C."/>
            <person name="Zou P."/>
            <person name="Liu Y."/>
            <person name="Dai S."/>
            <person name="Zhou R."/>
        </authorList>
    </citation>
    <scope>NUCLEOTIDE SEQUENCE [LARGE SCALE GENOMIC DNA]</scope>
</reference>
<protein>
    <submittedName>
        <fullName evidence="1">Uncharacterized protein</fullName>
    </submittedName>
</protein>
<accession>A0ACB9RL71</accession>